<feature type="domain" description="HTH lysR-type" evidence="5">
    <location>
        <begin position="9"/>
        <end position="60"/>
    </location>
</feature>
<evidence type="ECO:0000256" key="1">
    <source>
        <dbReference type="ARBA" id="ARBA00009437"/>
    </source>
</evidence>
<evidence type="ECO:0000256" key="2">
    <source>
        <dbReference type="ARBA" id="ARBA00023015"/>
    </source>
</evidence>
<dbReference type="InterPro" id="IPR000847">
    <property type="entry name" value="LysR_HTH_N"/>
</dbReference>
<evidence type="ECO:0000313" key="6">
    <source>
        <dbReference type="EMBL" id="MTV49274.1"/>
    </source>
</evidence>
<dbReference type="InterPro" id="IPR036390">
    <property type="entry name" value="WH_DNA-bd_sf"/>
</dbReference>
<dbReference type="RefSeq" id="WP_155476365.1">
    <property type="nucleotide sequence ID" value="NZ_WNKU01000009.1"/>
</dbReference>
<accession>A0A6I3SK24</accession>
<dbReference type="GO" id="GO:0000976">
    <property type="term" value="F:transcription cis-regulatory region binding"/>
    <property type="evidence" value="ECO:0007669"/>
    <property type="project" value="TreeGrafter"/>
</dbReference>
<dbReference type="Pfam" id="PF00126">
    <property type="entry name" value="HTH_1"/>
    <property type="match status" value="1"/>
</dbReference>
<dbReference type="Gene3D" id="1.10.10.10">
    <property type="entry name" value="Winged helix-like DNA-binding domain superfamily/Winged helix DNA-binding domain"/>
    <property type="match status" value="1"/>
</dbReference>
<dbReference type="CDD" id="cd05466">
    <property type="entry name" value="PBP2_LTTR_substrate"/>
    <property type="match status" value="1"/>
</dbReference>
<dbReference type="Pfam" id="PF03466">
    <property type="entry name" value="LysR_substrate"/>
    <property type="match status" value="1"/>
</dbReference>
<dbReference type="PROSITE" id="PS50931">
    <property type="entry name" value="HTH_LYSR"/>
    <property type="match status" value="1"/>
</dbReference>
<evidence type="ECO:0000313" key="7">
    <source>
        <dbReference type="Proteomes" id="UP000430670"/>
    </source>
</evidence>
<dbReference type="SUPFAM" id="SSF46785">
    <property type="entry name" value="Winged helix' DNA-binding domain"/>
    <property type="match status" value="1"/>
</dbReference>
<evidence type="ECO:0000256" key="3">
    <source>
        <dbReference type="ARBA" id="ARBA00023125"/>
    </source>
</evidence>
<dbReference type="AlphaFoldDB" id="A0A6I3SK24"/>
<dbReference type="EMBL" id="WNKU01000009">
    <property type="protein sequence ID" value="MTV49274.1"/>
    <property type="molecule type" value="Genomic_DNA"/>
</dbReference>
<reference evidence="6 7" key="1">
    <citation type="submission" date="2019-11" db="EMBL/GenBank/DDBJ databases">
        <title>Whole-genome sequence of a the green, strictly anaerobic photosynthetic bacterium Heliobacillus mobilis DSM 6151.</title>
        <authorList>
            <person name="Kyndt J.A."/>
            <person name="Meyer T.E."/>
        </authorList>
    </citation>
    <scope>NUCLEOTIDE SEQUENCE [LARGE SCALE GENOMIC DNA]</scope>
    <source>
        <strain evidence="6 7">DSM 6151</strain>
    </source>
</reference>
<dbReference type="PRINTS" id="PR00039">
    <property type="entry name" value="HTHLYSR"/>
</dbReference>
<keyword evidence="4" id="KW-0804">Transcription</keyword>
<name>A0A6I3SK24_HELMO</name>
<keyword evidence="3" id="KW-0238">DNA-binding</keyword>
<keyword evidence="7" id="KW-1185">Reference proteome</keyword>
<dbReference type="PANTHER" id="PTHR30126">
    <property type="entry name" value="HTH-TYPE TRANSCRIPTIONAL REGULATOR"/>
    <property type="match status" value="1"/>
</dbReference>
<sequence>MFVNTELYRTFYLVAKEGSISRAAEQLFITQPAVSRAIQQLEERCGCVLFFRTPKGVKLTKEGELLYPYIEQAFNFISLGEKTISDVKGLQKGEITFGAGDTICKHFLPPHLKNFKRAHPGIRIHVTNQNSPSIIQMIKKGELDIGFIHLPVVNDQYSLDQMAVYEVMKIQDCFVVGEKFRELAEIPRSIKEILQYPLILLEKASSSRIYFEKYLAQHNLSIKPEFELSDFELLIQFALIDFGVACVIKNFISKELRDSSLFEITPLEPIPPRYIGVVHHKSIPLPAAAKEFLSFIVQNKNP</sequence>
<dbReference type="Gene3D" id="3.40.190.290">
    <property type="match status" value="1"/>
</dbReference>
<evidence type="ECO:0000259" key="5">
    <source>
        <dbReference type="PROSITE" id="PS50931"/>
    </source>
</evidence>
<dbReference type="SUPFAM" id="SSF53850">
    <property type="entry name" value="Periplasmic binding protein-like II"/>
    <property type="match status" value="1"/>
</dbReference>
<dbReference type="Proteomes" id="UP000430670">
    <property type="component" value="Unassembled WGS sequence"/>
</dbReference>
<keyword evidence="2" id="KW-0805">Transcription regulation</keyword>
<evidence type="ECO:0000256" key="4">
    <source>
        <dbReference type="ARBA" id="ARBA00023163"/>
    </source>
</evidence>
<dbReference type="InterPro" id="IPR005119">
    <property type="entry name" value="LysR_subst-bd"/>
</dbReference>
<comment type="similarity">
    <text evidence="1">Belongs to the LysR transcriptional regulatory family.</text>
</comment>
<proteinExistence type="inferred from homology"/>
<comment type="caution">
    <text evidence="6">The sequence shown here is derived from an EMBL/GenBank/DDBJ whole genome shotgun (WGS) entry which is preliminary data.</text>
</comment>
<dbReference type="GO" id="GO:0003700">
    <property type="term" value="F:DNA-binding transcription factor activity"/>
    <property type="evidence" value="ECO:0007669"/>
    <property type="project" value="InterPro"/>
</dbReference>
<protein>
    <submittedName>
        <fullName evidence="6">LysR family transcriptional regulator</fullName>
    </submittedName>
</protein>
<dbReference type="PANTHER" id="PTHR30126:SF64">
    <property type="entry name" value="HTH-TYPE TRANSCRIPTIONAL REGULATOR CITR"/>
    <property type="match status" value="1"/>
</dbReference>
<dbReference type="FunFam" id="1.10.10.10:FF:000001">
    <property type="entry name" value="LysR family transcriptional regulator"/>
    <property type="match status" value="1"/>
</dbReference>
<organism evidence="6 7">
    <name type="scientific">Heliobacterium mobile</name>
    <name type="common">Heliobacillus mobilis</name>
    <dbReference type="NCBI Taxonomy" id="28064"/>
    <lineage>
        <taxon>Bacteria</taxon>
        <taxon>Bacillati</taxon>
        <taxon>Bacillota</taxon>
        <taxon>Clostridia</taxon>
        <taxon>Eubacteriales</taxon>
        <taxon>Heliobacteriaceae</taxon>
        <taxon>Heliobacterium</taxon>
    </lineage>
</organism>
<dbReference type="OrthoDB" id="9778774at2"/>
<gene>
    <name evidence="6" type="ORF">GJ688_09815</name>
</gene>
<dbReference type="InterPro" id="IPR036388">
    <property type="entry name" value="WH-like_DNA-bd_sf"/>
</dbReference>